<dbReference type="EMBL" id="KP136319">
    <property type="protein sequence ID" value="AJF97431.1"/>
    <property type="molecule type" value="Genomic_DNA"/>
</dbReference>
<dbReference type="KEGG" id="vg:23462348"/>
<organism evidence="2 3">
    <name type="scientific">Pandoravirus inopinatum</name>
    <dbReference type="NCBI Taxonomy" id="1605721"/>
    <lineage>
        <taxon>Viruses</taxon>
        <taxon>Pandoravirus</taxon>
    </lineage>
</organism>
<dbReference type="Gene3D" id="1.20.1280.50">
    <property type="match status" value="1"/>
</dbReference>
<name>A0A0B5J9A2_9VIRU</name>
<sequence>MQEHDPMTGLAALPEEILMAILALCGPRDLCHLSAVGPVLRRLALDERLWKPHYKRAVARCYGMPEQCLARGGDQLGKVDLFACVIAAADRLLDTGTRMIDTDGLIPRVVRRLCRDVPQQSCRHHWPSVIHARGYRWAYAVATVKQPRWFGPHLDGSPAGLVGRVERDGFLCCGDFVRIRGKYKPHGYATCDGMSHKCSCGLTRSIIRKVSGRWTHGVPTGPVVGWMPLQKKKADYWRTGSACVCRGWYESYVTYTDDRALFLQAGYGPHGLEGPGVVIGSKAMRACQWVRGQPTDVVTLYKSLAEEVCTDGRPGSRVRGTLRVHGLLGFHGTIKSKSTAHEGDFLGPDGNVLFRGDLGTGKGRIYADNGLVLKCDAWDRDWHPDQDRPGPGKASISVYYANGDKAVWACAGRQPVLTRFVAGGVSYEPTLGWHVVTLPDVNTAKSTDHCDRQRRRTLVLDDGRIWSSSWRLEQIQWPDKVIDLDLVFWPRINSTRFVDQVLQFVDHMIANHRAEPWTRCRKAVCAFYGLD</sequence>
<feature type="domain" description="F-box" evidence="1">
    <location>
        <begin position="7"/>
        <end position="53"/>
    </location>
</feature>
<reference evidence="2 3" key="1">
    <citation type="journal article" date="2015" name="Parasitol. Res.">
        <title>Viruses in close associations with free-living amoebae.</title>
        <authorList>
            <person name="Scheid P."/>
        </authorList>
    </citation>
    <scope>NUCLEOTIDE SEQUENCE [LARGE SCALE GENOMIC DNA]</scope>
    <source>
        <strain evidence="2">KlaHel</strain>
    </source>
</reference>
<dbReference type="InterPro" id="IPR001810">
    <property type="entry name" value="F-box_dom"/>
</dbReference>
<evidence type="ECO:0000313" key="2">
    <source>
        <dbReference type="EMBL" id="AJF97431.1"/>
    </source>
</evidence>
<protein>
    <submittedName>
        <fullName evidence="2">F-box domain protein</fullName>
    </submittedName>
</protein>
<dbReference type="GeneID" id="23462348"/>
<dbReference type="Proteomes" id="UP000202511">
    <property type="component" value="Segment"/>
</dbReference>
<evidence type="ECO:0000259" key="1">
    <source>
        <dbReference type="PROSITE" id="PS50181"/>
    </source>
</evidence>
<dbReference type="Pfam" id="PF12937">
    <property type="entry name" value="F-box-like"/>
    <property type="match status" value="1"/>
</dbReference>
<dbReference type="PROSITE" id="PS50181">
    <property type="entry name" value="FBOX"/>
    <property type="match status" value="1"/>
</dbReference>
<accession>A0A0B5J9A2</accession>
<dbReference type="RefSeq" id="YP_009119666.1">
    <property type="nucleotide sequence ID" value="NC_026440.1"/>
</dbReference>
<dbReference type="InterPro" id="IPR036047">
    <property type="entry name" value="F-box-like_dom_sf"/>
</dbReference>
<evidence type="ECO:0000313" key="3">
    <source>
        <dbReference type="Proteomes" id="UP000202511"/>
    </source>
</evidence>
<proteinExistence type="predicted"/>
<dbReference type="SUPFAM" id="SSF81383">
    <property type="entry name" value="F-box domain"/>
    <property type="match status" value="1"/>
</dbReference>